<dbReference type="InterPro" id="IPR000340">
    <property type="entry name" value="Dual-sp_phosphatase_cat-dom"/>
</dbReference>
<evidence type="ECO:0000256" key="1">
    <source>
        <dbReference type="ARBA" id="ARBA00009649"/>
    </source>
</evidence>
<dbReference type="PANTHER" id="PTHR46588">
    <property type="entry name" value="SERINE/THREONINE/TYROSINE-INTERACTING PROTEIN"/>
    <property type="match status" value="1"/>
</dbReference>
<dbReference type="Gene3D" id="3.90.190.10">
    <property type="entry name" value="Protein tyrosine phosphatase superfamily"/>
    <property type="match status" value="1"/>
</dbReference>
<feature type="compositionally biased region" description="Acidic residues" evidence="2">
    <location>
        <begin position="197"/>
        <end position="206"/>
    </location>
</feature>
<evidence type="ECO:0000313" key="5">
    <source>
        <dbReference type="EMBL" id="TFL04659.1"/>
    </source>
</evidence>
<dbReference type="InterPro" id="IPR052449">
    <property type="entry name" value="STYX-Interacting_Phosphatase"/>
</dbReference>
<dbReference type="FunFam" id="3.90.190.10:FF:000036">
    <property type="entry name" value="Serine/threonine/tyrosine-interacting protein a"/>
    <property type="match status" value="1"/>
</dbReference>
<dbReference type="STRING" id="1884261.A0A5C3QWB5"/>
<comment type="similarity">
    <text evidence="1">Belongs to the protein-tyrosine phosphatase family. Non-receptor class subfamily.</text>
</comment>
<dbReference type="GO" id="GO:0005737">
    <property type="term" value="C:cytoplasm"/>
    <property type="evidence" value="ECO:0007669"/>
    <property type="project" value="TreeGrafter"/>
</dbReference>
<dbReference type="PROSITE" id="PS50054">
    <property type="entry name" value="TYR_PHOSPHATASE_DUAL"/>
    <property type="match status" value="1"/>
</dbReference>
<feature type="domain" description="Tyrosine-protein phosphatase" evidence="3">
    <location>
        <begin position="30"/>
        <end position="176"/>
    </location>
</feature>
<reference evidence="5 6" key="1">
    <citation type="journal article" date="2019" name="Nat. Ecol. Evol.">
        <title>Megaphylogeny resolves global patterns of mushroom evolution.</title>
        <authorList>
            <person name="Varga T."/>
            <person name="Krizsan K."/>
            <person name="Foldi C."/>
            <person name="Dima B."/>
            <person name="Sanchez-Garcia M."/>
            <person name="Sanchez-Ramirez S."/>
            <person name="Szollosi G.J."/>
            <person name="Szarkandi J.G."/>
            <person name="Papp V."/>
            <person name="Albert L."/>
            <person name="Andreopoulos W."/>
            <person name="Angelini C."/>
            <person name="Antonin V."/>
            <person name="Barry K.W."/>
            <person name="Bougher N.L."/>
            <person name="Buchanan P."/>
            <person name="Buyck B."/>
            <person name="Bense V."/>
            <person name="Catcheside P."/>
            <person name="Chovatia M."/>
            <person name="Cooper J."/>
            <person name="Damon W."/>
            <person name="Desjardin D."/>
            <person name="Finy P."/>
            <person name="Geml J."/>
            <person name="Haridas S."/>
            <person name="Hughes K."/>
            <person name="Justo A."/>
            <person name="Karasinski D."/>
            <person name="Kautmanova I."/>
            <person name="Kiss B."/>
            <person name="Kocsube S."/>
            <person name="Kotiranta H."/>
            <person name="LaButti K.M."/>
            <person name="Lechner B.E."/>
            <person name="Liimatainen K."/>
            <person name="Lipzen A."/>
            <person name="Lukacs Z."/>
            <person name="Mihaltcheva S."/>
            <person name="Morgado L.N."/>
            <person name="Niskanen T."/>
            <person name="Noordeloos M.E."/>
            <person name="Ohm R.A."/>
            <person name="Ortiz-Santana B."/>
            <person name="Ovrebo C."/>
            <person name="Racz N."/>
            <person name="Riley R."/>
            <person name="Savchenko A."/>
            <person name="Shiryaev A."/>
            <person name="Soop K."/>
            <person name="Spirin V."/>
            <person name="Szebenyi C."/>
            <person name="Tomsovsky M."/>
            <person name="Tulloss R.E."/>
            <person name="Uehling J."/>
            <person name="Grigoriev I.V."/>
            <person name="Vagvolgyi C."/>
            <person name="Papp T."/>
            <person name="Martin F.M."/>
            <person name="Miettinen O."/>
            <person name="Hibbett D.S."/>
            <person name="Nagy L.G."/>
        </authorList>
    </citation>
    <scope>NUCLEOTIDE SEQUENCE [LARGE SCALE GENOMIC DNA]</scope>
    <source>
        <strain evidence="5 6">CBS 309.79</strain>
    </source>
</reference>
<dbReference type="GO" id="GO:0070372">
    <property type="term" value="P:regulation of ERK1 and ERK2 cascade"/>
    <property type="evidence" value="ECO:0007669"/>
    <property type="project" value="TreeGrafter"/>
</dbReference>
<dbReference type="PROSITE" id="PS50056">
    <property type="entry name" value="TYR_PHOSPHATASE_2"/>
    <property type="match status" value="1"/>
</dbReference>
<dbReference type="InterPro" id="IPR029021">
    <property type="entry name" value="Prot-tyrosine_phosphatase-like"/>
</dbReference>
<sequence length="228" mass="26165">MITSSLSDEEVKSMVQGPGDIEWRYEMRRECQEILPGLLLGPFIVSKSAETMRSLGVTHVVCIRDAKEAFSVKPRFPDQFQYLTLDVQDNEEQNLIRLFPNAKAFIEQAIANGGRVLVHCNGGISLSPAFVIMFVMQYYKLSWEDALHLVQNRRYCISPNGGFLAQIKEYEAIYRASNAVASHPPVARSMTRRKREDEDDDEEDLRMDDRKRRNQDGEDEPDEDAMQL</sequence>
<dbReference type="EMBL" id="ML178818">
    <property type="protein sequence ID" value="TFL04659.1"/>
    <property type="molecule type" value="Genomic_DNA"/>
</dbReference>
<dbReference type="SMART" id="SM00195">
    <property type="entry name" value="DSPc"/>
    <property type="match status" value="1"/>
</dbReference>
<feature type="domain" description="Tyrosine specific protein phosphatases" evidence="4">
    <location>
        <begin position="96"/>
        <end position="154"/>
    </location>
</feature>
<name>A0A5C3QWB5_9AGAR</name>
<dbReference type="PANTHER" id="PTHR46588:SF1">
    <property type="entry name" value="SERINE_THREONINE_TYROSINE-INTERACTING PROTEIN"/>
    <property type="match status" value="1"/>
</dbReference>
<feature type="region of interest" description="Disordered" evidence="2">
    <location>
        <begin position="184"/>
        <end position="228"/>
    </location>
</feature>
<evidence type="ECO:0000259" key="4">
    <source>
        <dbReference type="PROSITE" id="PS50056"/>
    </source>
</evidence>
<proteinExistence type="inferred from homology"/>
<dbReference type="GO" id="GO:0140096">
    <property type="term" value="F:catalytic activity, acting on a protein"/>
    <property type="evidence" value="ECO:0007669"/>
    <property type="project" value="UniProtKB-ARBA"/>
</dbReference>
<evidence type="ECO:0000259" key="3">
    <source>
        <dbReference type="PROSITE" id="PS50054"/>
    </source>
</evidence>
<dbReference type="InterPro" id="IPR000387">
    <property type="entry name" value="Tyr_Pase_dom"/>
</dbReference>
<protein>
    <submittedName>
        <fullName evidence="5">Protein-tyrosine phosphatase-like protein</fullName>
    </submittedName>
</protein>
<dbReference type="GO" id="GO:0005654">
    <property type="term" value="C:nucleoplasm"/>
    <property type="evidence" value="ECO:0007669"/>
    <property type="project" value="TreeGrafter"/>
</dbReference>
<dbReference type="GO" id="GO:0062026">
    <property type="term" value="P:negative regulation of SCF-dependent proteasomal ubiquitin-dependent catabolic process"/>
    <property type="evidence" value="ECO:0007669"/>
    <property type="project" value="TreeGrafter"/>
</dbReference>
<dbReference type="CDD" id="cd14522">
    <property type="entry name" value="DSP_STYX"/>
    <property type="match status" value="1"/>
</dbReference>
<gene>
    <name evidence="5" type="ORF">BDV98DRAFT_562628</name>
</gene>
<organism evidence="5 6">
    <name type="scientific">Pterulicium gracile</name>
    <dbReference type="NCBI Taxonomy" id="1884261"/>
    <lineage>
        <taxon>Eukaryota</taxon>
        <taxon>Fungi</taxon>
        <taxon>Dikarya</taxon>
        <taxon>Basidiomycota</taxon>
        <taxon>Agaricomycotina</taxon>
        <taxon>Agaricomycetes</taxon>
        <taxon>Agaricomycetidae</taxon>
        <taxon>Agaricales</taxon>
        <taxon>Pleurotineae</taxon>
        <taxon>Pterulaceae</taxon>
        <taxon>Pterulicium</taxon>
    </lineage>
</organism>
<dbReference type="GO" id="GO:1990444">
    <property type="term" value="F:F-box domain binding"/>
    <property type="evidence" value="ECO:0007669"/>
    <property type="project" value="TreeGrafter"/>
</dbReference>
<dbReference type="SUPFAM" id="SSF52799">
    <property type="entry name" value="(Phosphotyrosine protein) phosphatases II"/>
    <property type="match status" value="1"/>
</dbReference>
<accession>A0A5C3QWB5</accession>
<feature type="compositionally biased region" description="Acidic residues" evidence="2">
    <location>
        <begin position="217"/>
        <end position="228"/>
    </location>
</feature>
<dbReference type="OrthoDB" id="2017893at2759"/>
<feature type="compositionally biased region" description="Basic and acidic residues" evidence="2">
    <location>
        <begin position="207"/>
        <end position="216"/>
    </location>
</feature>
<dbReference type="Proteomes" id="UP000305067">
    <property type="component" value="Unassembled WGS sequence"/>
</dbReference>
<keyword evidence="6" id="KW-1185">Reference proteome</keyword>
<dbReference type="AlphaFoldDB" id="A0A5C3QWB5"/>
<evidence type="ECO:0000256" key="2">
    <source>
        <dbReference type="SAM" id="MobiDB-lite"/>
    </source>
</evidence>
<dbReference type="InterPro" id="IPR020422">
    <property type="entry name" value="TYR_PHOSPHATASE_DUAL_dom"/>
</dbReference>
<evidence type="ECO:0000313" key="6">
    <source>
        <dbReference type="Proteomes" id="UP000305067"/>
    </source>
</evidence>
<dbReference type="Pfam" id="PF00782">
    <property type="entry name" value="DSPc"/>
    <property type="match status" value="1"/>
</dbReference>